<name>A0A5P1F7V7_ASPOF</name>
<reference evidence="3" key="1">
    <citation type="journal article" date="2017" name="Nat. Commun.">
        <title>The asparagus genome sheds light on the origin and evolution of a young Y chromosome.</title>
        <authorList>
            <person name="Harkess A."/>
            <person name="Zhou J."/>
            <person name="Xu C."/>
            <person name="Bowers J.E."/>
            <person name="Van der Hulst R."/>
            <person name="Ayyampalayam S."/>
            <person name="Mercati F."/>
            <person name="Riccardi P."/>
            <person name="McKain M.R."/>
            <person name="Kakrana A."/>
            <person name="Tang H."/>
            <person name="Ray J."/>
            <person name="Groenendijk J."/>
            <person name="Arikit S."/>
            <person name="Mathioni S.M."/>
            <person name="Nakano M."/>
            <person name="Shan H."/>
            <person name="Telgmann-Rauber A."/>
            <person name="Kanno A."/>
            <person name="Yue Z."/>
            <person name="Chen H."/>
            <person name="Li W."/>
            <person name="Chen Y."/>
            <person name="Xu X."/>
            <person name="Zhang Y."/>
            <person name="Luo S."/>
            <person name="Chen H."/>
            <person name="Gao J."/>
            <person name="Mao Z."/>
            <person name="Pires J.C."/>
            <person name="Luo M."/>
            <person name="Kudrna D."/>
            <person name="Wing R.A."/>
            <person name="Meyers B.C."/>
            <person name="Yi K."/>
            <person name="Kong H."/>
            <person name="Lavrijsen P."/>
            <person name="Sunseri F."/>
            <person name="Falavigna A."/>
            <person name="Ye Y."/>
            <person name="Leebens-Mack J.H."/>
            <person name="Chen G."/>
        </authorList>
    </citation>
    <scope>NUCLEOTIDE SEQUENCE [LARGE SCALE GENOMIC DNA]</scope>
    <source>
        <strain evidence="3">cv. DH0086</strain>
    </source>
</reference>
<dbReference type="EMBL" id="CM007384">
    <property type="protein sequence ID" value="ONK73823.1"/>
    <property type="molecule type" value="Genomic_DNA"/>
</dbReference>
<organism evidence="2 3">
    <name type="scientific">Asparagus officinalis</name>
    <name type="common">Garden asparagus</name>
    <dbReference type="NCBI Taxonomy" id="4686"/>
    <lineage>
        <taxon>Eukaryota</taxon>
        <taxon>Viridiplantae</taxon>
        <taxon>Streptophyta</taxon>
        <taxon>Embryophyta</taxon>
        <taxon>Tracheophyta</taxon>
        <taxon>Spermatophyta</taxon>
        <taxon>Magnoliopsida</taxon>
        <taxon>Liliopsida</taxon>
        <taxon>Asparagales</taxon>
        <taxon>Asparagaceae</taxon>
        <taxon>Asparagoideae</taxon>
        <taxon>Asparagus</taxon>
    </lineage>
</organism>
<protein>
    <submittedName>
        <fullName evidence="2">Uncharacterized protein</fullName>
    </submittedName>
</protein>
<feature type="region of interest" description="Disordered" evidence="1">
    <location>
        <begin position="57"/>
        <end position="139"/>
    </location>
</feature>
<feature type="region of interest" description="Disordered" evidence="1">
    <location>
        <begin position="157"/>
        <end position="187"/>
    </location>
</feature>
<evidence type="ECO:0000313" key="2">
    <source>
        <dbReference type="EMBL" id="ONK73823.1"/>
    </source>
</evidence>
<gene>
    <name evidence="2" type="ORF">A4U43_C04F35750</name>
</gene>
<sequence>MEFWFRRESQAQRQHHHHQQQPCIADAFGDDVVALAVEKGNGFFLGGEDFMVDDLLDLGELETEEEEEEEEEEDGDDERHKETQQGGLGQGGGGGEGGEEEERGKEIVGAEAGEDNKKPDVSFEPEATPSCSPVSELSLPMHDGAELEWVSRIVDDSLSEFPTPPSSSSSKQAAASNCGRCERHPIY</sequence>
<feature type="compositionally biased region" description="Low complexity" evidence="1">
    <location>
        <begin position="166"/>
        <end position="176"/>
    </location>
</feature>
<accession>A0A5P1F7V7</accession>
<dbReference type="Proteomes" id="UP000243459">
    <property type="component" value="Chromosome 4"/>
</dbReference>
<feature type="compositionally biased region" description="Gly residues" evidence="1">
    <location>
        <begin position="86"/>
        <end position="96"/>
    </location>
</feature>
<dbReference type="AlphaFoldDB" id="A0A5P1F7V7"/>
<evidence type="ECO:0000313" key="3">
    <source>
        <dbReference type="Proteomes" id="UP000243459"/>
    </source>
</evidence>
<feature type="compositionally biased region" description="Basic and acidic residues" evidence="1">
    <location>
        <begin position="102"/>
        <end position="121"/>
    </location>
</feature>
<keyword evidence="3" id="KW-1185">Reference proteome</keyword>
<dbReference type="Gramene" id="ONK73823">
    <property type="protein sequence ID" value="ONK73823"/>
    <property type="gene ID" value="A4U43_C04F35750"/>
</dbReference>
<evidence type="ECO:0000256" key="1">
    <source>
        <dbReference type="SAM" id="MobiDB-lite"/>
    </source>
</evidence>
<feature type="compositionally biased region" description="Acidic residues" evidence="1">
    <location>
        <begin position="57"/>
        <end position="76"/>
    </location>
</feature>
<proteinExistence type="predicted"/>